<sequence length="834" mass="91696">MPLGISRGYEPGRTLLQLPITYIGAAHRARRGDEGSAQLASACEDMASNRPDLAQEKASDARAIFQKRGDLQSISDATRVLMVALADYESRAEALDIGEAHLAELRKTGQRAEEALVLQSLAEVAAFRCRGERRMQAVAWAEEAIGIQKELEDKVFEGYAHLALASALIQKGVKAHQRKHYQKAVKALKAALALFGAVPVPQEDEDTTSFVLARSGEARALHGLASACGRLEDFRTSVNRAREAAAIWQELGFRLEEALELEFLARLQLQLGQFKEGRKSGEEALKIFIGLKISIWQGVTLRTLVKALLRGKKIKEARKLVTRRQALFEEAKDVVGKAAALDATAEVLMAEGQAIEAANLLKEAMKLAKNTQMKDRQLKKYEATMTAEQANFYLQGQKYEEALQTAKSAFHLFEKLQCQVEMATTLSTMVMAHLCLEHPDKALEDTKKAINIYESLNDKKGEGLAWINHCSGLTKMGDFDEAMKVANKARDIFASQKLLIGEGQSLDHLSSLHMTRGDFAKSATCAKRARQIFNEAACFRQEAFMAWAEAEALFGLAQTQAEDFKPDEELPEVCRKAAEAAEEALRLAKEADDELLTMHAMQVVAKTRIMCFRHWEAGPFVEESLEIAQKNNQRMEEASLWLLKAQICICDGEDDKAKENAIKSRDMFEEMGNEQGMEQAREIIDGDYLRQQREQEEMGITAATPMPMMPSESQMYGAGGIGGRTGGPGPGPSPMAPPPAAASAPAAPVAPPKGGPTLQQIEETVQDIAMSLIGSDELQLDSALMDAGLDSLASVEFQNTLTKEFRGVAMPSTLMFDFPTAKEIAQHIKDNFRG</sequence>
<dbReference type="Pfam" id="PF00550">
    <property type="entry name" value="PP-binding"/>
    <property type="match status" value="1"/>
</dbReference>
<protein>
    <recommendedName>
        <fullName evidence="4">Carrier domain-containing protein</fullName>
    </recommendedName>
</protein>
<dbReference type="SMART" id="SM00823">
    <property type="entry name" value="PKS_PP"/>
    <property type="match status" value="1"/>
</dbReference>
<dbReference type="Gene3D" id="1.25.40.10">
    <property type="entry name" value="Tetratricopeptide repeat domain"/>
    <property type="match status" value="3"/>
</dbReference>
<dbReference type="SMART" id="SM00028">
    <property type="entry name" value="TPR"/>
    <property type="match status" value="8"/>
</dbReference>
<dbReference type="Proteomes" id="UP001642484">
    <property type="component" value="Unassembled WGS sequence"/>
</dbReference>
<dbReference type="EMBL" id="CAXAMN010026250">
    <property type="protein sequence ID" value="CAK9101527.1"/>
    <property type="molecule type" value="Genomic_DNA"/>
</dbReference>
<dbReference type="Gene3D" id="1.10.1200.10">
    <property type="entry name" value="ACP-like"/>
    <property type="match status" value="1"/>
</dbReference>
<evidence type="ECO:0000256" key="2">
    <source>
        <dbReference type="ARBA" id="ARBA00022553"/>
    </source>
</evidence>
<feature type="region of interest" description="Disordered" evidence="3">
    <location>
        <begin position="717"/>
        <end position="757"/>
    </location>
</feature>
<dbReference type="InterPro" id="IPR011990">
    <property type="entry name" value="TPR-like_helical_dom_sf"/>
</dbReference>
<evidence type="ECO:0000313" key="5">
    <source>
        <dbReference type="EMBL" id="CAK9101527.1"/>
    </source>
</evidence>
<name>A0ABP0RQR7_9DINO</name>
<feature type="domain" description="Carrier" evidence="4">
    <location>
        <begin position="756"/>
        <end position="832"/>
    </location>
</feature>
<dbReference type="SUPFAM" id="SSF47336">
    <property type="entry name" value="ACP-like"/>
    <property type="match status" value="1"/>
</dbReference>
<dbReference type="InterPro" id="IPR020806">
    <property type="entry name" value="PKS_PP-bd"/>
</dbReference>
<accession>A0ABP0RQR7</accession>
<dbReference type="PANTHER" id="PTHR10098">
    <property type="entry name" value="RAPSYN-RELATED"/>
    <property type="match status" value="1"/>
</dbReference>
<gene>
    <name evidence="5" type="ORF">CCMP2556_LOCUS47860</name>
</gene>
<keyword evidence="1" id="KW-0596">Phosphopantetheine</keyword>
<evidence type="ECO:0000313" key="6">
    <source>
        <dbReference type="Proteomes" id="UP001642484"/>
    </source>
</evidence>
<feature type="compositionally biased region" description="Gly residues" evidence="3">
    <location>
        <begin position="717"/>
        <end position="728"/>
    </location>
</feature>
<dbReference type="InterPro" id="IPR036736">
    <property type="entry name" value="ACP-like_sf"/>
</dbReference>
<evidence type="ECO:0000256" key="1">
    <source>
        <dbReference type="ARBA" id="ARBA00022450"/>
    </source>
</evidence>
<dbReference type="SUPFAM" id="SSF48452">
    <property type="entry name" value="TPR-like"/>
    <property type="match status" value="3"/>
</dbReference>
<evidence type="ECO:0000256" key="3">
    <source>
        <dbReference type="SAM" id="MobiDB-lite"/>
    </source>
</evidence>
<dbReference type="PROSITE" id="PS50075">
    <property type="entry name" value="CARRIER"/>
    <property type="match status" value="1"/>
</dbReference>
<keyword evidence="6" id="KW-1185">Reference proteome</keyword>
<reference evidence="5 6" key="1">
    <citation type="submission" date="2024-02" db="EMBL/GenBank/DDBJ databases">
        <authorList>
            <person name="Chen Y."/>
            <person name="Shah S."/>
            <person name="Dougan E. K."/>
            <person name="Thang M."/>
            <person name="Chan C."/>
        </authorList>
    </citation>
    <scope>NUCLEOTIDE SEQUENCE [LARGE SCALE GENOMIC DNA]</scope>
</reference>
<dbReference type="InterPro" id="IPR019734">
    <property type="entry name" value="TPR_rpt"/>
</dbReference>
<feature type="compositionally biased region" description="Pro residues" evidence="3">
    <location>
        <begin position="729"/>
        <end position="740"/>
    </location>
</feature>
<keyword evidence="2" id="KW-0597">Phosphoprotein</keyword>
<proteinExistence type="predicted"/>
<organism evidence="5 6">
    <name type="scientific">Durusdinium trenchii</name>
    <dbReference type="NCBI Taxonomy" id="1381693"/>
    <lineage>
        <taxon>Eukaryota</taxon>
        <taxon>Sar</taxon>
        <taxon>Alveolata</taxon>
        <taxon>Dinophyceae</taxon>
        <taxon>Suessiales</taxon>
        <taxon>Symbiodiniaceae</taxon>
        <taxon>Durusdinium</taxon>
    </lineage>
</organism>
<comment type="caution">
    <text evidence="5">The sequence shown here is derived from an EMBL/GenBank/DDBJ whole genome shotgun (WGS) entry which is preliminary data.</text>
</comment>
<dbReference type="InterPro" id="IPR009081">
    <property type="entry name" value="PP-bd_ACP"/>
</dbReference>
<evidence type="ECO:0000259" key="4">
    <source>
        <dbReference type="PROSITE" id="PS50075"/>
    </source>
</evidence>